<keyword evidence="4" id="KW-1185">Reference proteome</keyword>
<dbReference type="InterPro" id="IPR050921">
    <property type="entry name" value="T4SS_GSP_E_ATPase"/>
</dbReference>
<sequence>MKLSPTQMDAIRRRLAAGVSMSHALCEVGVRSTDELAGLDIAVRHQIEGAGETIGPLLEDPAVTDVVVNGPGALWVDRGKGMEKVSCTDPQLASEEGVRALAVRLAAGCGQRLDDASPIVDGTFASGVRLHALVPPLAAEGTLISLRTHRTRKLTLDELVANRSVPAGFAVIARAAVAQKANTIISGATGAGKTTFLNAILQLISPHERILVIEESAELAPAHPHVVHLQVRRANVQGVGEVNMSDLVRAAMRMRPDRIILGECRGGEVRDVLGALNTGHEGGWATIHANSAVDVPSRLTALGALARMDEATVAAQAVSALDAVIHVKRQGSRRFLAQIAVLERVHSQLVAREAFCVEASGSGAVERRRATSDRVIAGPGAGKLCERLGITVADVCGAGQ</sequence>
<evidence type="ECO:0000313" key="3">
    <source>
        <dbReference type="EMBL" id="WFM83544.1"/>
    </source>
</evidence>
<dbReference type="SUPFAM" id="SSF52540">
    <property type="entry name" value="P-loop containing nucleoside triphosphate hydrolases"/>
    <property type="match status" value="1"/>
</dbReference>
<proteinExistence type="inferred from homology"/>
<dbReference type="NCBIfam" id="TIGR03819">
    <property type="entry name" value="heli_sec_ATPase"/>
    <property type="match status" value="1"/>
</dbReference>
<dbReference type="EMBL" id="CP121208">
    <property type="protein sequence ID" value="WFM83544.1"/>
    <property type="molecule type" value="Genomic_DNA"/>
</dbReference>
<accession>A0ABY8FYE8</accession>
<name>A0ABY8FYE8_9ACTO</name>
<dbReference type="InterPro" id="IPR001482">
    <property type="entry name" value="T2SS/T4SS_dom"/>
</dbReference>
<evidence type="ECO:0000259" key="2">
    <source>
        <dbReference type="Pfam" id="PF00437"/>
    </source>
</evidence>
<feature type="domain" description="Bacterial type II secretion system protein E" evidence="2">
    <location>
        <begin position="54"/>
        <end position="365"/>
    </location>
</feature>
<dbReference type="RefSeq" id="WP_278012939.1">
    <property type="nucleotide sequence ID" value="NZ_CP121208.1"/>
</dbReference>
<protein>
    <submittedName>
        <fullName evidence="3">TadA family conjugal transfer-associated ATPase</fullName>
    </submittedName>
</protein>
<dbReference type="InterPro" id="IPR027417">
    <property type="entry name" value="P-loop_NTPase"/>
</dbReference>
<evidence type="ECO:0000256" key="1">
    <source>
        <dbReference type="ARBA" id="ARBA00006611"/>
    </source>
</evidence>
<dbReference type="Pfam" id="PF00437">
    <property type="entry name" value="T2SSE"/>
    <property type="match status" value="1"/>
</dbReference>
<comment type="similarity">
    <text evidence="1">Belongs to the GSP E family.</text>
</comment>
<dbReference type="CDD" id="cd01130">
    <property type="entry name" value="VirB11-like_ATPase"/>
    <property type="match status" value="1"/>
</dbReference>
<dbReference type="Proteomes" id="UP001215216">
    <property type="component" value="Chromosome"/>
</dbReference>
<dbReference type="InterPro" id="IPR022399">
    <property type="entry name" value="TadA-like_ATPase"/>
</dbReference>
<dbReference type="PANTHER" id="PTHR30486:SF6">
    <property type="entry name" value="TYPE IV PILUS RETRACTATION ATPASE PILT"/>
    <property type="match status" value="1"/>
</dbReference>
<organism evidence="3 4">
    <name type="scientific">Arcanobacterium canis</name>
    <dbReference type="NCBI Taxonomy" id="999183"/>
    <lineage>
        <taxon>Bacteria</taxon>
        <taxon>Bacillati</taxon>
        <taxon>Actinomycetota</taxon>
        <taxon>Actinomycetes</taxon>
        <taxon>Actinomycetales</taxon>
        <taxon>Actinomycetaceae</taxon>
        <taxon>Arcanobacterium</taxon>
    </lineage>
</organism>
<gene>
    <name evidence="3" type="ORF">P7079_00750</name>
</gene>
<reference evidence="3 4" key="1">
    <citation type="submission" date="2023-03" db="EMBL/GenBank/DDBJ databases">
        <title>Complete genome of Arcanobacterium canis strain DSM 25104 isolated in 2010 from a canine otitis externa in Germany.</title>
        <authorList>
            <person name="Borowiak M."/>
            <person name="Kreitlow A."/>
            <person name="Malorny B."/>
            <person name="Laemmler C."/>
            <person name="Prenger-Berninghoff E."/>
            <person name="Ploetz M."/>
            <person name="Abdulmawjood A."/>
        </authorList>
    </citation>
    <scope>NUCLEOTIDE SEQUENCE [LARGE SCALE GENOMIC DNA]</scope>
    <source>
        <strain evidence="3 4">DSM 25104</strain>
    </source>
</reference>
<evidence type="ECO:0000313" key="4">
    <source>
        <dbReference type="Proteomes" id="UP001215216"/>
    </source>
</evidence>
<dbReference type="Gene3D" id="3.40.50.300">
    <property type="entry name" value="P-loop containing nucleotide triphosphate hydrolases"/>
    <property type="match status" value="1"/>
</dbReference>
<dbReference type="Gene3D" id="3.30.450.90">
    <property type="match status" value="1"/>
</dbReference>
<dbReference type="PANTHER" id="PTHR30486">
    <property type="entry name" value="TWITCHING MOTILITY PROTEIN PILT"/>
    <property type="match status" value="1"/>
</dbReference>